<organism evidence="2 3">
    <name type="scientific">Shimia sagamensis</name>
    <dbReference type="NCBI Taxonomy" id="1566352"/>
    <lineage>
        <taxon>Bacteria</taxon>
        <taxon>Pseudomonadati</taxon>
        <taxon>Pseudomonadota</taxon>
        <taxon>Alphaproteobacteria</taxon>
        <taxon>Rhodobacterales</taxon>
        <taxon>Roseobacteraceae</taxon>
    </lineage>
</organism>
<feature type="domain" description="DUF6455" evidence="1">
    <location>
        <begin position="1"/>
        <end position="87"/>
    </location>
</feature>
<evidence type="ECO:0000313" key="3">
    <source>
        <dbReference type="Proteomes" id="UP001157961"/>
    </source>
</evidence>
<name>A0ABY1NQC3_9RHOB</name>
<evidence type="ECO:0000259" key="1">
    <source>
        <dbReference type="Pfam" id="PF20056"/>
    </source>
</evidence>
<protein>
    <recommendedName>
        <fullName evidence="1">DUF6455 domain-containing protein</fullName>
    </recommendedName>
</protein>
<gene>
    <name evidence="2" type="ORF">SAMN06265373_102715</name>
</gene>
<reference evidence="2 3" key="1">
    <citation type="submission" date="2017-05" db="EMBL/GenBank/DDBJ databases">
        <authorList>
            <person name="Varghese N."/>
            <person name="Submissions S."/>
        </authorList>
    </citation>
    <scope>NUCLEOTIDE SEQUENCE [LARGE SCALE GENOMIC DNA]</scope>
    <source>
        <strain evidence="2 3">DSM 29734</strain>
    </source>
</reference>
<keyword evidence="3" id="KW-1185">Reference proteome</keyword>
<dbReference type="Pfam" id="PF20056">
    <property type="entry name" value="DUF6455"/>
    <property type="match status" value="1"/>
</dbReference>
<sequence>MKPLGDRTDHYWLAQRMAQLTQTDLVAAMTRAQLSQEDWAEMVENCRGCDWEAGCDRYLTAHERDALTEERAPAPCVNKDRFKRLKDALEAQG</sequence>
<comment type="caution">
    <text evidence="2">The sequence shown here is derived from an EMBL/GenBank/DDBJ whole genome shotgun (WGS) entry which is preliminary data.</text>
</comment>
<evidence type="ECO:0000313" key="2">
    <source>
        <dbReference type="EMBL" id="SMP14649.1"/>
    </source>
</evidence>
<dbReference type="EMBL" id="FXTY01000002">
    <property type="protein sequence ID" value="SMP14649.1"/>
    <property type="molecule type" value="Genomic_DNA"/>
</dbReference>
<dbReference type="RefSeq" id="WP_283425431.1">
    <property type="nucleotide sequence ID" value="NZ_FXTY01000002.1"/>
</dbReference>
<accession>A0ABY1NQC3</accession>
<proteinExistence type="predicted"/>
<dbReference type="InterPro" id="IPR045601">
    <property type="entry name" value="DUF6455"/>
</dbReference>
<dbReference type="Proteomes" id="UP001157961">
    <property type="component" value="Unassembled WGS sequence"/>
</dbReference>